<dbReference type="InterPro" id="IPR011989">
    <property type="entry name" value="ARM-like"/>
</dbReference>
<name>A0A5C3N988_9AGAM</name>
<dbReference type="Proteomes" id="UP000305948">
    <property type="component" value="Unassembled WGS sequence"/>
</dbReference>
<dbReference type="Gene3D" id="1.25.10.10">
    <property type="entry name" value="Leucine-rich Repeat Variant"/>
    <property type="match status" value="2"/>
</dbReference>
<reference evidence="5 6" key="1">
    <citation type="journal article" date="2019" name="Nat. Ecol. Evol.">
        <title>Megaphylogeny resolves global patterns of mushroom evolution.</title>
        <authorList>
            <person name="Varga T."/>
            <person name="Krizsan K."/>
            <person name="Foldi C."/>
            <person name="Dima B."/>
            <person name="Sanchez-Garcia M."/>
            <person name="Sanchez-Ramirez S."/>
            <person name="Szollosi G.J."/>
            <person name="Szarkandi J.G."/>
            <person name="Papp V."/>
            <person name="Albert L."/>
            <person name="Andreopoulos W."/>
            <person name="Angelini C."/>
            <person name="Antonin V."/>
            <person name="Barry K.W."/>
            <person name="Bougher N.L."/>
            <person name="Buchanan P."/>
            <person name="Buyck B."/>
            <person name="Bense V."/>
            <person name="Catcheside P."/>
            <person name="Chovatia M."/>
            <person name="Cooper J."/>
            <person name="Damon W."/>
            <person name="Desjardin D."/>
            <person name="Finy P."/>
            <person name="Geml J."/>
            <person name="Haridas S."/>
            <person name="Hughes K."/>
            <person name="Justo A."/>
            <person name="Karasinski D."/>
            <person name="Kautmanova I."/>
            <person name="Kiss B."/>
            <person name="Kocsube S."/>
            <person name="Kotiranta H."/>
            <person name="LaButti K.M."/>
            <person name="Lechner B.E."/>
            <person name="Liimatainen K."/>
            <person name="Lipzen A."/>
            <person name="Lukacs Z."/>
            <person name="Mihaltcheva S."/>
            <person name="Morgado L.N."/>
            <person name="Niskanen T."/>
            <person name="Noordeloos M.E."/>
            <person name="Ohm R.A."/>
            <person name="Ortiz-Santana B."/>
            <person name="Ovrebo C."/>
            <person name="Racz N."/>
            <person name="Riley R."/>
            <person name="Savchenko A."/>
            <person name="Shiryaev A."/>
            <person name="Soop K."/>
            <person name="Spirin V."/>
            <person name="Szebenyi C."/>
            <person name="Tomsovsky M."/>
            <person name="Tulloss R.E."/>
            <person name="Uehling J."/>
            <person name="Grigoriev I.V."/>
            <person name="Vagvolgyi C."/>
            <person name="Papp T."/>
            <person name="Martin F.M."/>
            <person name="Miettinen O."/>
            <person name="Hibbett D.S."/>
            <person name="Nagy L.G."/>
        </authorList>
    </citation>
    <scope>NUCLEOTIDE SEQUENCE [LARGE SCALE GENOMIC DNA]</scope>
    <source>
        <strain evidence="5 6">OMC1185</strain>
    </source>
</reference>
<evidence type="ECO:0000313" key="5">
    <source>
        <dbReference type="EMBL" id="TFK52538.1"/>
    </source>
</evidence>
<dbReference type="SUPFAM" id="SSF48371">
    <property type="entry name" value="ARM repeat"/>
    <property type="match status" value="1"/>
</dbReference>
<dbReference type="GO" id="GO:0048487">
    <property type="term" value="F:beta-tubulin binding"/>
    <property type="evidence" value="ECO:0007669"/>
    <property type="project" value="InterPro"/>
</dbReference>
<keyword evidence="6" id="KW-1185">Reference proteome</keyword>
<dbReference type="InterPro" id="IPR058033">
    <property type="entry name" value="ARM_TBCD_2nd"/>
</dbReference>
<gene>
    <name evidence="5" type="ORF">OE88DRAFT_1657864</name>
</gene>
<accession>A0A5C3N988</accession>
<dbReference type="OrthoDB" id="1735853at2759"/>
<dbReference type="GO" id="GO:0000226">
    <property type="term" value="P:microtubule cytoskeleton organization"/>
    <property type="evidence" value="ECO:0007669"/>
    <property type="project" value="TreeGrafter"/>
</dbReference>
<dbReference type="GO" id="GO:0005096">
    <property type="term" value="F:GTPase activator activity"/>
    <property type="evidence" value="ECO:0007669"/>
    <property type="project" value="InterPro"/>
</dbReference>
<evidence type="ECO:0000259" key="3">
    <source>
        <dbReference type="Pfam" id="PF12612"/>
    </source>
</evidence>
<dbReference type="InterPro" id="IPR022577">
    <property type="entry name" value="TBCD_C"/>
</dbReference>
<evidence type="ECO:0000256" key="2">
    <source>
        <dbReference type="PROSITE-ProRule" id="PRU00103"/>
    </source>
</evidence>
<dbReference type="PROSITE" id="PS50077">
    <property type="entry name" value="HEAT_REPEAT"/>
    <property type="match status" value="1"/>
</dbReference>
<dbReference type="InterPro" id="IPR016024">
    <property type="entry name" value="ARM-type_fold"/>
</dbReference>
<dbReference type="GO" id="GO:0007021">
    <property type="term" value="P:tubulin complex assembly"/>
    <property type="evidence" value="ECO:0007669"/>
    <property type="project" value="InterPro"/>
</dbReference>
<keyword evidence="1" id="KW-0143">Chaperone</keyword>
<sequence>MSRVSRIATLLYLYTKFRGYKTIVRFFPHEVPDVTVALDYMRMPGGPTQDAEQWALRYIVLLWLSLVCMIPFDLAQFNDEGNDVAAQIEAVAEDHIGKAGLERETASIVLSRLYIRKDMSTRFPKFLINTRSGVESSGETFKCIGRLKVISEILKSGSAELAQDNLGSIWDIVRAVEAREALMNNTIVRKFRVKVLSRTSLRILPSTYQAGRRKGRALLRGPDEEQADAVDEDIDVPEDVETVIEELMQALQDKDTVVRWSAAKSVARIAERLPIDLGNQIFDTVLDLFSIHSMAAANLYDLPAVAESTWHGACLASAEIARRGLVADDKLSQLVTWLSQALSFDVRKGSHSVGSNVRDAATYVLWSLARAQSVSALAPLAEGLAKKLVTVSLFDREVHVRRAASAAFQEYVGRTSLFPDGIDVLRKTDFYAVGVRRNAFLKAAPEVAEHLTYRDALVDHLLSVSLRHWDPNVRQLGAQSLEAICELDLEALGQSTANRASKLLQSIDIDDIHGALLALAELASACNILSDKTKCDAKKREMFAYLNLVPLSTVQSSRNSLVTSAACYLVSTAITQNEIHGSPVKHWRDIIDVGLRHRDNAVQEQSANALASVSRLVDCSELLQRYMQEFSTGTPTLQQSLGYLLGSLDYTAYGHNLSAAIQCLLNAVNPTSPGRFGNVEARRNAYSSISRLFQTIAPKISRYLSAATTQELFSALQNGLSDYTVDQRGDVGSWIRIACIKGLAEVSTILMSNGDDLPLMDYFPPEVYHEAIGGILKQGVERLDNVRQTSGEHFLGLLSLPSPSVENAEQWRIDGEELFKRLYLADGEGKGWKESSWFFPKAVKMLQVARYRKHVLAGLVFSVGSKTDSTQRPVSQSLVKYVETLPTVSRSDGEYSVRSLLEGLLDQVKGNLGSNTVVIPVLQTITVLLEADALTRLQNEPEGLQSLRSLLSIASRNSARLKNVQRIQETMKVIANLLVIAPLYSEGLAMLPQFFTHRFPKIRSDTAEYLYMILQSKDIEVETDVAEEILLESEWTSGNMADVESASARFIEALSRD</sequence>
<feature type="repeat" description="HEAT" evidence="2">
    <location>
        <begin position="243"/>
        <end position="280"/>
    </location>
</feature>
<dbReference type="Pfam" id="PF12612">
    <property type="entry name" value="TFCD_C"/>
    <property type="match status" value="1"/>
</dbReference>
<feature type="domain" description="Tubulin-folding cofactor D ARM repeats" evidence="4">
    <location>
        <begin position="223"/>
        <end position="422"/>
    </location>
</feature>
<dbReference type="GO" id="GO:0007023">
    <property type="term" value="P:post-chaperonin tubulin folding pathway"/>
    <property type="evidence" value="ECO:0007669"/>
    <property type="project" value="InterPro"/>
</dbReference>
<dbReference type="InterPro" id="IPR021133">
    <property type="entry name" value="HEAT_type_2"/>
</dbReference>
<protein>
    <submittedName>
        <fullName evidence="5">TBCD protein</fullName>
    </submittedName>
</protein>
<dbReference type="InterPro" id="IPR033162">
    <property type="entry name" value="TBCD"/>
</dbReference>
<dbReference type="EMBL" id="ML213509">
    <property type="protein sequence ID" value="TFK52538.1"/>
    <property type="molecule type" value="Genomic_DNA"/>
</dbReference>
<evidence type="ECO:0000256" key="1">
    <source>
        <dbReference type="ARBA" id="ARBA00023186"/>
    </source>
</evidence>
<dbReference type="Pfam" id="PF25767">
    <property type="entry name" value="ARM_TBCD_2nd"/>
    <property type="match status" value="1"/>
</dbReference>
<evidence type="ECO:0000313" key="6">
    <source>
        <dbReference type="Proteomes" id="UP000305948"/>
    </source>
</evidence>
<dbReference type="PANTHER" id="PTHR12658:SF0">
    <property type="entry name" value="TUBULIN-SPECIFIC CHAPERONE D"/>
    <property type="match status" value="1"/>
</dbReference>
<organism evidence="5 6">
    <name type="scientific">Heliocybe sulcata</name>
    <dbReference type="NCBI Taxonomy" id="5364"/>
    <lineage>
        <taxon>Eukaryota</taxon>
        <taxon>Fungi</taxon>
        <taxon>Dikarya</taxon>
        <taxon>Basidiomycota</taxon>
        <taxon>Agaricomycotina</taxon>
        <taxon>Agaricomycetes</taxon>
        <taxon>Gloeophyllales</taxon>
        <taxon>Gloeophyllaceae</taxon>
        <taxon>Heliocybe</taxon>
    </lineage>
</organism>
<proteinExistence type="predicted"/>
<dbReference type="STRING" id="5364.A0A5C3N988"/>
<feature type="domain" description="Tubulin-folding cofactor D C-terminal" evidence="3">
    <location>
        <begin position="769"/>
        <end position="966"/>
    </location>
</feature>
<evidence type="ECO:0000259" key="4">
    <source>
        <dbReference type="Pfam" id="PF25767"/>
    </source>
</evidence>
<dbReference type="Pfam" id="PF23579">
    <property type="entry name" value="ARM_TBCD"/>
    <property type="match status" value="1"/>
</dbReference>
<dbReference type="AlphaFoldDB" id="A0A5C3N988"/>
<dbReference type="PANTHER" id="PTHR12658">
    <property type="entry name" value="BETA-TUBULIN COFACTOR D"/>
    <property type="match status" value="1"/>
</dbReference>